<gene>
    <name evidence="9" type="ORF">LX83_004440</name>
</gene>
<feature type="domain" description="LD-carboxypeptidase C-terminal" evidence="8">
    <location>
        <begin position="183"/>
        <end position="295"/>
    </location>
</feature>
<dbReference type="PIRSF" id="PIRSF028757">
    <property type="entry name" value="LD-carboxypeptidase"/>
    <property type="match status" value="1"/>
</dbReference>
<feature type="domain" description="LD-carboxypeptidase N-terminal" evidence="7">
    <location>
        <begin position="18"/>
        <end position="136"/>
    </location>
</feature>
<evidence type="ECO:0000259" key="8">
    <source>
        <dbReference type="Pfam" id="PF17676"/>
    </source>
</evidence>
<dbReference type="GO" id="GO:0008236">
    <property type="term" value="F:serine-type peptidase activity"/>
    <property type="evidence" value="ECO:0007669"/>
    <property type="project" value="UniProtKB-KW"/>
</dbReference>
<dbReference type="InterPro" id="IPR029062">
    <property type="entry name" value="Class_I_gatase-like"/>
</dbReference>
<dbReference type="GO" id="GO:0004180">
    <property type="term" value="F:carboxypeptidase activity"/>
    <property type="evidence" value="ECO:0007669"/>
    <property type="project" value="UniProtKB-KW"/>
</dbReference>
<keyword evidence="10" id="KW-1185">Reference proteome</keyword>
<dbReference type="InterPro" id="IPR003507">
    <property type="entry name" value="S66_fam"/>
</dbReference>
<evidence type="ECO:0000256" key="6">
    <source>
        <dbReference type="PIRSR" id="PIRSR028757-1"/>
    </source>
</evidence>
<dbReference type="Proteomes" id="UP001206128">
    <property type="component" value="Unassembled WGS sequence"/>
</dbReference>
<dbReference type="InterPro" id="IPR040449">
    <property type="entry name" value="Peptidase_S66_N"/>
</dbReference>
<dbReference type="AlphaFoldDB" id="A0AAE3GG06"/>
<comment type="similarity">
    <text evidence="1">Belongs to the peptidase S66 family.</text>
</comment>
<dbReference type="InterPro" id="IPR027461">
    <property type="entry name" value="Carboxypeptidase_A_C_sf"/>
</dbReference>
<evidence type="ECO:0000256" key="2">
    <source>
        <dbReference type="ARBA" id="ARBA00022645"/>
    </source>
</evidence>
<dbReference type="GO" id="GO:0006508">
    <property type="term" value="P:proteolysis"/>
    <property type="evidence" value="ECO:0007669"/>
    <property type="project" value="UniProtKB-KW"/>
</dbReference>
<dbReference type="CDD" id="cd07025">
    <property type="entry name" value="Peptidase_S66"/>
    <property type="match status" value="1"/>
</dbReference>
<comment type="caution">
    <text evidence="9">The sequence shown here is derived from an EMBL/GenBank/DDBJ whole genome shotgun (WGS) entry which is preliminary data.</text>
</comment>
<dbReference type="RefSeq" id="WP_253774569.1">
    <property type="nucleotide sequence ID" value="NZ_JAMTCK010000010.1"/>
</dbReference>
<organism evidence="9 10">
    <name type="scientific">Goodfellowiella coeruleoviolacea</name>
    <dbReference type="NCBI Taxonomy" id="334858"/>
    <lineage>
        <taxon>Bacteria</taxon>
        <taxon>Bacillati</taxon>
        <taxon>Actinomycetota</taxon>
        <taxon>Actinomycetes</taxon>
        <taxon>Pseudonocardiales</taxon>
        <taxon>Pseudonocardiaceae</taxon>
        <taxon>Goodfellowiella</taxon>
    </lineage>
</organism>
<feature type="active site" description="Charge relay system" evidence="6">
    <location>
        <position position="280"/>
    </location>
</feature>
<feature type="active site" description="Nucleophile" evidence="6">
    <location>
        <position position="118"/>
    </location>
</feature>
<proteinExistence type="inferred from homology"/>
<dbReference type="InterPro" id="IPR027478">
    <property type="entry name" value="LdcA_N"/>
</dbReference>
<dbReference type="PANTHER" id="PTHR30237:SF2">
    <property type="entry name" value="MUREIN TETRAPEPTIDE CARBOXYPEPTIDASE"/>
    <property type="match status" value="1"/>
</dbReference>
<evidence type="ECO:0000259" key="7">
    <source>
        <dbReference type="Pfam" id="PF02016"/>
    </source>
</evidence>
<keyword evidence="2 9" id="KW-0121">Carboxypeptidase</keyword>
<evidence type="ECO:0000313" key="9">
    <source>
        <dbReference type="EMBL" id="MCP2167567.1"/>
    </source>
</evidence>
<keyword evidence="5" id="KW-0720">Serine protease</keyword>
<dbReference type="SUPFAM" id="SSF52317">
    <property type="entry name" value="Class I glutamine amidotransferase-like"/>
    <property type="match status" value="1"/>
</dbReference>
<dbReference type="SUPFAM" id="SSF141986">
    <property type="entry name" value="LD-carboxypeptidase A C-terminal domain-like"/>
    <property type="match status" value="1"/>
</dbReference>
<dbReference type="PANTHER" id="PTHR30237">
    <property type="entry name" value="MURAMOYLTETRAPEPTIDE CARBOXYPEPTIDASE"/>
    <property type="match status" value="1"/>
</dbReference>
<evidence type="ECO:0000256" key="3">
    <source>
        <dbReference type="ARBA" id="ARBA00022670"/>
    </source>
</evidence>
<dbReference type="EMBL" id="JAMTCK010000010">
    <property type="protein sequence ID" value="MCP2167567.1"/>
    <property type="molecule type" value="Genomic_DNA"/>
</dbReference>
<dbReference type="Gene3D" id="3.40.50.10740">
    <property type="entry name" value="Class I glutamine amidotransferase-like"/>
    <property type="match status" value="1"/>
</dbReference>
<sequence>MSLRARRRPPRLRQGDVVAVIAPAGPVSAGLLEAGLAVVRSWGLRVRVAEHVRDTHPRLPYLAGTAEDRAADLMAVWRDPTVRAVLCARGGYGCLTMLDEVDWAVMAEGEPKVFAGSSDVTALHDAFAAHLDVATLFSPMLATPAFVDDVRAQEHLRRTLFEPERTQVLARAAAEPLVGGRARGVTTGGNVSLVVSALGAPDAPPPPRGGIVLLEDVTEEPYRLDRMLTQLLRAGWFSGVAGIALGSWTSCGPLPEVLAVLRERLGGLGVPIVSELGFGHCRAQLTVPLGVVAELDADAGTLTLEQPALG</sequence>
<feature type="active site" description="Charge relay system" evidence="6">
    <location>
        <position position="215"/>
    </location>
</feature>
<protein>
    <submittedName>
        <fullName evidence="9">Muramoyltetrapeptide carboxypeptidase</fullName>
    </submittedName>
</protein>
<dbReference type="Pfam" id="PF17676">
    <property type="entry name" value="Peptidase_S66C"/>
    <property type="match status" value="1"/>
</dbReference>
<keyword evidence="3" id="KW-0645">Protease</keyword>
<evidence type="ECO:0000256" key="4">
    <source>
        <dbReference type="ARBA" id="ARBA00022801"/>
    </source>
</evidence>
<dbReference type="Pfam" id="PF02016">
    <property type="entry name" value="Peptidase_S66"/>
    <property type="match status" value="1"/>
</dbReference>
<evidence type="ECO:0000313" key="10">
    <source>
        <dbReference type="Proteomes" id="UP001206128"/>
    </source>
</evidence>
<name>A0AAE3GG06_9PSEU</name>
<keyword evidence="4" id="KW-0378">Hydrolase</keyword>
<reference evidence="9" key="1">
    <citation type="submission" date="2022-06" db="EMBL/GenBank/DDBJ databases">
        <title>Genomic Encyclopedia of Archaeal and Bacterial Type Strains, Phase II (KMG-II): from individual species to whole genera.</title>
        <authorList>
            <person name="Goeker M."/>
        </authorList>
    </citation>
    <scope>NUCLEOTIDE SEQUENCE</scope>
    <source>
        <strain evidence="9">DSM 43935</strain>
    </source>
</reference>
<dbReference type="Gene3D" id="3.50.30.60">
    <property type="entry name" value="LD-carboxypeptidase A C-terminal domain-like"/>
    <property type="match status" value="1"/>
</dbReference>
<accession>A0AAE3GG06</accession>
<evidence type="ECO:0000256" key="5">
    <source>
        <dbReference type="ARBA" id="ARBA00022825"/>
    </source>
</evidence>
<dbReference type="InterPro" id="IPR040921">
    <property type="entry name" value="Peptidase_S66C"/>
</dbReference>
<evidence type="ECO:0000256" key="1">
    <source>
        <dbReference type="ARBA" id="ARBA00010233"/>
    </source>
</evidence>